<dbReference type="GO" id="GO:0016874">
    <property type="term" value="F:ligase activity"/>
    <property type="evidence" value="ECO:0007669"/>
    <property type="project" value="UniProtKB-KW"/>
</dbReference>
<comment type="catalytic activity">
    <reaction evidence="11">
        <text>(E)-hexadec-2-enoate + ATP + CoA = (2E)-hexadecenoyl-CoA + AMP + diphosphate</text>
        <dbReference type="Rhea" id="RHEA:36139"/>
        <dbReference type="ChEBI" id="CHEBI:30616"/>
        <dbReference type="ChEBI" id="CHEBI:33019"/>
        <dbReference type="ChEBI" id="CHEBI:57287"/>
        <dbReference type="ChEBI" id="CHEBI:61526"/>
        <dbReference type="ChEBI" id="CHEBI:72745"/>
        <dbReference type="ChEBI" id="CHEBI:456215"/>
    </reaction>
    <physiologicalReaction direction="left-to-right" evidence="11">
        <dbReference type="Rhea" id="RHEA:36140"/>
    </physiologicalReaction>
</comment>
<keyword evidence="2 13" id="KW-0436">Ligase</keyword>
<dbReference type="PANTHER" id="PTHR43272:SF107">
    <property type="entry name" value="LONG-CHAIN-FATTY-ACID--COA LIGASE 5"/>
    <property type="match status" value="1"/>
</dbReference>
<keyword evidence="3 13" id="KW-0547">Nucleotide-binding</keyword>
<dbReference type="Gene3D" id="3.40.50.12780">
    <property type="entry name" value="N-terminal domain of ligase-like"/>
    <property type="match status" value="1"/>
</dbReference>
<dbReference type="InterPro" id="IPR045311">
    <property type="entry name" value="LC-FACS_euk"/>
</dbReference>
<evidence type="ECO:0000256" key="5">
    <source>
        <dbReference type="ARBA" id="ARBA00022840"/>
    </source>
</evidence>
<evidence type="ECO:0000256" key="6">
    <source>
        <dbReference type="ARBA" id="ARBA00024469"/>
    </source>
</evidence>
<dbReference type="RefSeq" id="XP_012935921.1">
    <property type="nucleotide sequence ID" value="XM_013080467.2"/>
</dbReference>
<evidence type="ECO:0000256" key="9">
    <source>
        <dbReference type="ARBA" id="ARBA00024532"/>
    </source>
</evidence>
<dbReference type="InterPro" id="IPR000873">
    <property type="entry name" value="AMP-dep_synth/lig_dom"/>
</dbReference>
<evidence type="ECO:0000259" key="15">
    <source>
        <dbReference type="Pfam" id="PF00501"/>
    </source>
</evidence>
<dbReference type="SUPFAM" id="SSF56801">
    <property type="entry name" value="Acetyl-CoA synthetase-like"/>
    <property type="match status" value="1"/>
</dbReference>
<evidence type="ECO:0000256" key="1">
    <source>
        <dbReference type="ARBA" id="ARBA00006432"/>
    </source>
</evidence>
<keyword evidence="13" id="KW-0443">Lipid metabolism</keyword>
<name>A0ABM0JIY6_APLCA</name>
<keyword evidence="4 13" id="KW-0276">Fatty acid metabolism</keyword>
<comment type="catalytic activity">
    <reaction evidence="10">
        <text>(5Z,8Z,11Z,14Z)-eicosatetraenoate + ATP + CoA = (5Z,8Z,11Z,14Z)-eicosatetraenoyl-CoA + AMP + diphosphate</text>
        <dbReference type="Rhea" id="RHEA:19713"/>
        <dbReference type="ChEBI" id="CHEBI:30616"/>
        <dbReference type="ChEBI" id="CHEBI:32395"/>
        <dbReference type="ChEBI" id="CHEBI:33019"/>
        <dbReference type="ChEBI" id="CHEBI:57287"/>
        <dbReference type="ChEBI" id="CHEBI:57368"/>
        <dbReference type="ChEBI" id="CHEBI:456215"/>
        <dbReference type="EC" id="6.2.1.15"/>
    </reaction>
    <physiologicalReaction direction="left-to-right" evidence="10">
        <dbReference type="Rhea" id="RHEA:19714"/>
    </physiologicalReaction>
</comment>
<dbReference type="EC" id="6.2.1.3" evidence="13"/>
<comment type="similarity">
    <text evidence="1 13">Belongs to the ATP-dependent AMP-binding enzyme family.</text>
</comment>
<comment type="catalytic activity">
    <reaction evidence="6">
        <text>5-hydroxy-(6E,8Z,11Z,14Z)-eicosatetraenoate + ATP + CoA = 5-hydroxy-(6E,8Z,11Z,14Z)-eicosatetraenoyl-CoA + AMP + diphosphate</text>
        <dbReference type="Rhea" id="RHEA:52108"/>
        <dbReference type="ChEBI" id="CHEBI:30616"/>
        <dbReference type="ChEBI" id="CHEBI:33019"/>
        <dbReference type="ChEBI" id="CHEBI:57287"/>
        <dbReference type="ChEBI" id="CHEBI:65341"/>
        <dbReference type="ChEBI" id="CHEBI:136407"/>
        <dbReference type="ChEBI" id="CHEBI:456215"/>
    </reaction>
    <physiologicalReaction direction="left-to-right" evidence="6">
        <dbReference type="Rhea" id="RHEA:52109"/>
    </physiologicalReaction>
</comment>
<evidence type="ECO:0000256" key="14">
    <source>
        <dbReference type="SAM" id="MobiDB-lite"/>
    </source>
</evidence>
<evidence type="ECO:0000256" key="11">
    <source>
        <dbReference type="ARBA" id="ARBA00024565"/>
    </source>
</evidence>
<evidence type="ECO:0000256" key="13">
    <source>
        <dbReference type="RuleBase" id="RU369030"/>
    </source>
</evidence>
<evidence type="ECO:0000256" key="3">
    <source>
        <dbReference type="ARBA" id="ARBA00022741"/>
    </source>
</evidence>
<dbReference type="InterPro" id="IPR042099">
    <property type="entry name" value="ANL_N_sf"/>
</dbReference>
<sequence>MASAEVQRRNNAASNNNDVKKRESSSGDKRRSRPVSTISASGVSVNYSLPQDVMQSLKSQTQPCESIDGARISRLCEDNKLLTHYFEGVNTVHDCFQRGVQLAGDKPFLGWKPTPDTPFKWMTYNEVNARAKAFGDGLIKLGLPAENDTRVGIYSQNRPEYVIADQGFLYHSMTPVPLYDTLGVEACNFIVNQADLHVIVCDNNAKVKSLLDRRREMPDVSMMILFEPVTEENKAKAEAEGIQILHLDEVEKLGRENPVESHPPKPDDLCMVCYTSGTTGTPKGAMITHRNMAVCVSAALKVLESCGVEITNEDVLISYLPLAHSYERALESCLVTVGAKIGFFQGDVRKLMDDIKELQPTLFPSVPRLLNRFYDKVMSGVNASKVKKFLFNMALNSKSKELKRGVIRNNSIWDKIVFRTVQAALGGRVRVITTGSAPISSTVLSFLRCIVGCPLLEGYGQTENTGIATVTVVGDSEPGHVGPPLPSLMVKLEDVPEMDYYSNNNKGEVCLKGGNVFVGYLKDQAKTDEALDKDGWLHTGDIGEWMPSGTLKIIDRKKNIFKLAQGEYIAPEKIENILAQSPYLAQVYVHGDSLQACLVSIVIPDPETLPGLASKLGVTGSMEELCKNEEVKKAIFKDLIDLSKKNGLSSLEQVKDIYVHPELFSVENGMLTPTFKLKRSDAHKNFTKEIADMYEKLNAAASAKS</sequence>
<comment type="catalytic activity">
    <reaction evidence="12">
        <text>hexadecanoate + ATP + CoA = hexadecanoyl-CoA + AMP + diphosphate</text>
        <dbReference type="Rhea" id="RHEA:30751"/>
        <dbReference type="ChEBI" id="CHEBI:7896"/>
        <dbReference type="ChEBI" id="CHEBI:30616"/>
        <dbReference type="ChEBI" id="CHEBI:33019"/>
        <dbReference type="ChEBI" id="CHEBI:57287"/>
        <dbReference type="ChEBI" id="CHEBI:57379"/>
        <dbReference type="ChEBI" id="CHEBI:456215"/>
    </reaction>
    <physiologicalReaction direction="left-to-right" evidence="12">
        <dbReference type="Rhea" id="RHEA:30752"/>
    </physiologicalReaction>
</comment>
<dbReference type="PROSITE" id="PS00455">
    <property type="entry name" value="AMP_BINDING"/>
    <property type="match status" value="1"/>
</dbReference>
<keyword evidence="16" id="KW-1185">Reference proteome</keyword>
<dbReference type="RefSeq" id="XP_005094737.1">
    <property type="nucleotide sequence ID" value="XM_005094680.3"/>
</dbReference>
<evidence type="ECO:0000256" key="8">
    <source>
        <dbReference type="ARBA" id="ARBA00024495"/>
    </source>
</evidence>
<comment type="function">
    <text evidence="13">Catalyzes the conversion of long-chain fatty acids to their active form acyl-CoAs for both synthesis of cellular lipids, and degradation via beta-oxidation.</text>
</comment>
<dbReference type="GeneID" id="101860731"/>
<dbReference type="Pfam" id="PF00501">
    <property type="entry name" value="AMP-binding"/>
    <property type="match status" value="1"/>
</dbReference>
<gene>
    <name evidence="17 18 19" type="primary">LOC101860731</name>
</gene>
<evidence type="ECO:0000313" key="16">
    <source>
        <dbReference type="Proteomes" id="UP000694888"/>
    </source>
</evidence>
<evidence type="ECO:0000256" key="2">
    <source>
        <dbReference type="ARBA" id="ARBA00022598"/>
    </source>
</evidence>
<dbReference type="InterPro" id="IPR020845">
    <property type="entry name" value="AMP-binding_CS"/>
</dbReference>
<feature type="domain" description="AMP-dependent synthetase/ligase" evidence="15">
    <location>
        <begin position="100"/>
        <end position="521"/>
    </location>
</feature>
<organism evidence="16 18">
    <name type="scientific">Aplysia californica</name>
    <name type="common">California sea hare</name>
    <dbReference type="NCBI Taxonomy" id="6500"/>
    <lineage>
        <taxon>Eukaryota</taxon>
        <taxon>Metazoa</taxon>
        <taxon>Spiralia</taxon>
        <taxon>Lophotrochozoa</taxon>
        <taxon>Mollusca</taxon>
        <taxon>Gastropoda</taxon>
        <taxon>Heterobranchia</taxon>
        <taxon>Euthyneura</taxon>
        <taxon>Tectipleura</taxon>
        <taxon>Aplysiida</taxon>
        <taxon>Aplysioidea</taxon>
        <taxon>Aplysiidae</taxon>
        <taxon>Aplysia</taxon>
    </lineage>
</organism>
<feature type="compositionally biased region" description="Basic and acidic residues" evidence="14">
    <location>
        <begin position="18"/>
        <end position="29"/>
    </location>
</feature>
<accession>A0ABM0JIY6</accession>
<evidence type="ECO:0000313" key="18">
    <source>
        <dbReference type="RefSeq" id="XP_005094739.1"/>
    </source>
</evidence>
<dbReference type="PANTHER" id="PTHR43272">
    <property type="entry name" value="LONG-CHAIN-FATTY-ACID--COA LIGASE"/>
    <property type="match status" value="1"/>
</dbReference>
<dbReference type="Proteomes" id="UP000694888">
    <property type="component" value="Unplaced"/>
</dbReference>
<reference evidence="17 18" key="1">
    <citation type="submission" date="2025-05" db="UniProtKB">
        <authorList>
            <consortium name="RefSeq"/>
        </authorList>
    </citation>
    <scope>IDENTIFICATION</scope>
</reference>
<comment type="catalytic activity">
    <reaction evidence="9">
        <text>15-hydroxy-(5Z,8Z,11Z,13E)-eicosatetraenoate + ATP + CoA = 15-hydroxy-(5Z,8Z,11Z,13E)-eicosatetraenoyl-CoA + AMP + diphosphate</text>
        <dbReference type="Rhea" id="RHEA:52116"/>
        <dbReference type="ChEBI" id="CHEBI:30616"/>
        <dbReference type="ChEBI" id="CHEBI:33019"/>
        <dbReference type="ChEBI" id="CHEBI:57287"/>
        <dbReference type="ChEBI" id="CHEBI:78832"/>
        <dbReference type="ChEBI" id="CHEBI:136409"/>
        <dbReference type="ChEBI" id="CHEBI:456215"/>
    </reaction>
    <physiologicalReaction direction="left-to-right" evidence="9">
        <dbReference type="Rhea" id="RHEA:52117"/>
    </physiologicalReaction>
</comment>
<evidence type="ECO:0000313" key="17">
    <source>
        <dbReference type="RefSeq" id="XP_005094737.1"/>
    </source>
</evidence>
<protein>
    <recommendedName>
        <fullName evidence="13">Long-chain-fatty-acid--CoA ligase</fullName>
        <ecNumber evidence="13">6.2.1.3</ecNumber>
    </recommendedName>
</protein>
<feature type="region of interest" description="Disordered" evidence="14">
    <location>
        <begin position="1"/>
        <end position="38"/>
    </location>
</feature>
<dbReference type="RefSeq" id="XP_005094739.1">
    <property type="nucleotide sequence ID" value="XM_005094682.3"/>
</dbReference>
<evidence type="ECO:0000313" key="19">
    <source>
        <dbReference type="RefSeq" id="XP_012935921.1"/>
    </source>
</evidence>
<keyword evidence="5 13" id="KW-0067">ATP-binding</keyword>
<evidence type="ECO:0000256" key="4">
    <source>
        <dbReference type="ARBA" id="ARBA00022832"/>
    </source>
</evidence>
<dbReference type="CDD" id="cd05927">
    <property type="entry name" value="LC-FACS_euk"/>
    <property type="match status" value="1"/>
</dbReference>
<evidence type="ECO:0000256" key="10">
    <source>
        <dbReference type="ARBA" id="ARBA00024548"/>
    </source>
</evidence>
<evidence type="ECO:0000256" key="7">
    <source>
        <dbReference type="ARBA" id="ARBA00024484"/>
    </source>
</evidence>
<comment type="catalytic activity">
    <reaction evidence="7">
        <text>a long-chain fatty acid + ATP + CoA = a long-chain fatty acyl-CoA + AMP + diphosphate</text>
        <dbReference type="Rhea" id="RHEA:15421"/>
        <dbReference type="ChEBI" id="CHEBI:30616"/>
        <dbReference type="ChEBI" id="CHEBI:33019"/>
        <dbReference type="ChEBI" id="CHEBI:57287"/>
        <dbReference type="ChEBI" id="CHEBI:57560"/>
        <dbReference type="ChEBI" id="CHEBI:83139"/>
        <dbReference type="ChEBI" id="CHEBI:456215"/>
        <dbReference type="EC" id="6.2.1.3"/>
    </reaction>
    <physiologicalReaction direction="left-to-right" evidence="7">
        <dbReference type="Rhea" id="RHEA:15422"/>
    </physiologicalReaction>
</comment>
<evidence type="ECO:0000256" key="12">
    <source>
        <dbReference type="ARBA" id="ARBA00049139"/>
    </source>
</evidence>
<proteinExistence type="inferred from homology"/>
<comment type="catalytic activity">
    <reaction evidence="8">
        <text>12-hydroxy-(5Z,8Z,10E,14Z)-eicosatetraenoate + ATP + CoA = 12-hydroxy-(5Z,8Z,10E,14Z)-eicosatetraenoyl-CoA + AMP + diphosphate</text>
        <dbReference type="Rhea" id="RHEA:52112"/>
        <dbReference type="ChEBI" id="CHEBI:30616"/>
        <dbReference type="ChEBI" id="CHEBI:33019"/>
        <dbReference type="ChEBI" id="CHEBI:57287"/>
        <dbReference type="ChEBI" id="CHEBI:90718"/>
        <dbReference type="ChEBI" id="CHEBI:136408"/>
        <dbReference type="ChEBI" id="CHEBI:456215"/>
    </reaction>
    <physiologicalReaction direction="left-to-right" evidence="8">
        <dbReference type="Rhea" id="RHEA:52113"/>
    </physiologicalReaction>
</comment>